<dbReference type="Proteomes" id="UP000887566">
    <property type="component" value="Unplaced"/>
</dbReference>
<feature type="chain" id="PRO_5037962457" evidence="1">
    <location>
        <begin position="21"/>
        <end position="104"/>
    </location>
</feature>
<organism evidence="2 3">
    <name type="scientific">Plectus sambesii</name>
    <dbReference type="NCBI Taxonomy" id="2011161"/>
    <lineage>
        <taxon>Eukaryota</taxon>
        <taxon>Metazoa</taxon>
        <taxon>Ecdysozoa</taxon>
        <taxon>Nematoda</taxon>
        <taxon>Chromadorea</taxon>
        <taxon>Plectida</taxon>
        <taxon>Plectina</taxon>
        <taxon>Plectoidea</taxon>
        <taxon>Plectidae</taxon>
        <taxon>Plectus</taxon>
    </lineage>
</organism>
<keyword evidence="2" id="KW-1185">Reference proteome</keyword>
<keyword evidence="1" id="KW-0732">Signal</keyword>
<evidence type="ECO:0000313" key="2">
    <source>
        <dbReference type="Proteomes" id="UP000887566"/>
    </source>
</evidence>
<dbReference type="WBParaSite" id="PSAMB.scaffold403size52821.g5460.t1">
    <property type="protein sequence ID" value="PSAMB.scaffold403size52821.g5460.t1"/>
    <property type="gene ID" value="PSAMB.scaffold403size52821.g5460"/>
</dbReference>
<reference evidence="3" key="1">
    <citation type="submission" date="2022-11" db="UniProtKB">
        <authorList>
            <consortium name="WormBaseParasite"/>
        </authorList>
    </citation>
    <scope>IDENTIFICATION</scope>
</reference>
<name>A0A914WGK2_9BILA</name>
<feature type="signal peptide" evidence="1">
    <location>
        <begin position="1"/>
        <end position="20"/>
    </location>
</feature>
<evidence type="ECO:0000256" key="1">
    <source>
        <dbReference type="SAM" id="SignalP"/>
    </source>
</evidence>
<protein>
    <submittedName>
        <fullName evidence="3">Uncharacterized protein</fullName>
    </submittedName>
</protein>
<sequence length="104" mass="11707">MHFPSASICVLLLLTASVDADWWSDVVDGAQTAWEKSSTWVQEEAAPAVSDMVSEHGPAVKEWWQESAKPKLGEWVKAAGAKADELLSDDDKKAENERRRRRRR</sequence>
<dbReference type="AlphaFoldDB" id="A0A914WGK2"/>
<proteinExistence type="predicted"/>
<accession>A0A914WGK2</accession>
<evidence type="ECO:0000313" key="3">
    <source>
        <dbReference type="WBParaSite" id="PSAMB.scaffold403size52821.g5460.t1"/>
    </source>
</evidence>